<evidence type="ECO:0008006" key="3">
    <source>
        <dbReference type="Google" id="ProtNLM"/>
    </source>
</evidence>
<accession>A0A1Y1QAL6</accession>
<evidence type="ECO:0000313" key="1">
    <source>
        <dbReference type="EMBL" id="OQX01463.1"/>
    </source>
</evidence>
<evidence type="ECO:0000313" key="2">
    <source>
        <dbReference type="Proteomes" id="UP000192491"/>
    </source>
</evidence>
<dbReference type="EMBL" id="MTEJ01000574">
    <property type="protein sequence ID" value="OQX01463.1"/>
    <property type="molecule type" value="Genomic_DNA"/>
</dbReference>
<gene>
    <name evidence="1" type="ORF">BWK73_45985</name>
</gene>
<proteinExistence type="predicted"/>
<protein>
    <recommendedName>
        <fullName evidence="3">Heat-shock protein</fullName>
    </recommendedName>
</protein>
<comment type="caution">
    <text evidence="1">The sequence shown here is derived from an EMBL/GenBank/DDBJ whole genome shotgun (WGS) entry which is preliminary data.</text>
</comment>
<dbReference type="AlphaFoldDB" id="A0A1Y1QAL6"/>
<dbReference type="Proteomes" id="UP000192491">
    <property type="component" value="Unassembled WGS sequence"/>
</dbReference>
<reference evidence="1 2" key="1">
    <citation type="submission" date="2017-01" db="EMBL/GenBank/DDBJ databases">
        <title>Novel large sulfur bacteria in the metagenomes of groundwater-fed chemosynthetic microbial mats in the Lake Huron basin.</title>
        <authorList>
            <person name="Sharrar A.M."/>
            <person name="Flood B.E."/>
            <person name="Bailey J.V."/>
            <person name="Jones D.S."/>
            <person name="Biddanda B."/>
            <person name="Ruberg S.A."/>
            <person name="Marcus D.N."/>
            <person name="Dick G.J."/>
        </authorList>
    </citation>
    <scope>NUCLEOTIDE SEQUENCE [LARGE SCALE GENOMIC DNA]</scope>
    <source>
        <strain evidence="1">A8</strain>
    </source>
</reference>
<sequence length="178" mass="20641">MKWNSFTYQGQTYDLSHVHPFDWEYTAPATDKRPERTYRMVVQFSMHTFTRGIASGETVDQALLYRDTREERAFDFLRYALSTQLAGIVRQLGERVCYHTHHGTFFTIEAVNPEGVAQEYEVYFKLSRSSRKGWLTLYVQSAYVRDVAHGTAQPKQRKIGFQVIAYNIAVGKIIKAGR</sequence>
<name>A0A1Y1QAL6_9GAMM</name>
<organism evidence="1 2">
    <name type="scientific">Thiothrix lacustris</name>
    <dbReference type="NCBI Taxonomy" id="525917"/>
    <lineage>
        <taxon>Bacteria</taxon>
        <taxon>Pseudomonadati</taxon>
        <taxon>Pseudomonadota</taxon>
        <taxon>Gammaproteobacteria</taxon>
        <taxon>Thiotrichales</taxon>
        <taxon>Thiotrichaceae</taxon>
        <taxon>Thiothrix</taxon>
    </lineage>
</organism>